<name>A0ABN2LG45_9ACTN</name>
<keyword evidence="2 6" id="KW-0238">DNA-binding</keyword>
<evidence type="ECO:0000256" key="3">
    <source>
        <dbReference type="ARBA" id="ARBA00023163"/>
    </source>
</evidence>
<dbReference type="InterPro" id="IPR000843">
    <property type="entry name" value="HTH_LacI"/>
</dbReference>
<evidence type="ECO:0000313" key="7">
    <source>
        <dbReference type="Proteomes" id="UP001500218"/>
    </source>
</evidence>
<dbReference type="SUPFAM" id="SSF53822">
    <property type="entry name" value="Periplasmic binding protein-like I"/>
    <property type="match status" value="1"/>
</dbReference>
<dbReference type="InterPro" id="IPR046335">
    <property type="entry name" value="LacI/GalR-like_sensor"/>
</dbReference>
<keyword evidence="3" id="KW-0804">Transcription</keyword>
<dbReference type="Proteomes" id="UP001500218">
    <property type="component" value="Unassembled WGS sequence"/>
</dbReference>
<dbReference type="PANTHER" id="PTHR30146:SF109">
    <property type="entry name" value="HTH-TYPE TRANSCRIPTIONAL REGULATOR GALS"/>
    <property type="match status" value="1"/>
</dbReference>
<feature type="domain" description="HTH lacI-type" evidence="5">
    <location>
        <begin position="1"/>
        <end position="39"/>
    </location>
</feature>
<evidence type="ECO:0000256" key="1">
    <source>
        <dbReference type="ARBA" id="ARBA00023015"/>
    </source>
</evidence>
<dbReference type="SMART" id="SM00354">
    <property type="entry name" value="HTH_LACI"/>
    <property type="match status" value="1"/>
</dbReference>
<feature type="compositionally biased region" description="Low complexity" evidence="4">
    <location>
        <begin position="316"/>
        <end position="335"/>
    </location>
</feature>
<evidence type="ECO:0000256" key="4">
    <source>
        <dbReference type="SAM" id="MobiDB-lite"/>
    </source>
</evidence>
<keyword evidence="7" id="KW-1185">Reference proteome</keyword>
<dbReference type="EMBL" id="BAAALT010000004">
    <property type="protein sequence ID" value="GAA1784924.1"/>
    <property type="molecule type" value="Genomic_DNA"/>
</dbReference>
<reference evidence="6 7" key="1">
    <citation type="journal article" date="2019" name="Int. J. Syst. Evol. Microbiol.">
        <title>The Global Catalogue of Microorganisms (GCM) 10K type strain sequencing project: providing services to taxonomists for standard genome sequencing and annotation.</title>
        <authorList>
            <consortium name="The Broad Institute Genomics Platform"/>
            <consortium name="The Broad Institute Genome Sequencing Center for Infectious Disease"/>
            <person name="Wu L."/>
            <person name="Ma J."/>
        </authorList>
    </citation>
    <scope>NUCLEOTIDE SEQUENCE [LARGE SCALE GENOMIC DNA]</scope>
    <source>
        <strain evidence="6 7">JCM 13250</strain>
    </source>
</reference>
<feature type="region of interest" description="Disordered" evidence="4">
    <location>
        <begin position="312"/>
        <end position="335"/>
    </location>
</feature>
<proteinExistence type="predicted"/>
<dbReference type="GO" id="GO:0003677">
    <property type="term" value="F:DNA binding"/>
    <property type="evidence" value="ECO:0007669"/>
    <property type="project" value="UniProtKB-KW"/>
</dbReference>
<dbReference type="InterPro" id="IPR010982">
    <property type="entry name" value="Lambda_DNA-bd_dom_sf"/>
</dbReference>
<accession>A0ABN2LG45</accession>
<evidence type="ECO:0000259" key="5">
    <source>
        <dbReference type="PROSITE" id="PS50932"/>
    </source>
</evidence>
<dbReference type="PROSITE" id="PS50932">
    <property type="entry name" value="HTH_LACI_2"/>
    <property type="match status" value="1"/>
</dbReference>
<keyword evidence="1" id="KW-0805">Transcription regulation</keyword>
<comment type="caution">
    <text evidence="6">The sequence shown here is derived from an EMBL/GenBank/DDBJ whole genome shotgun (WGS) entry which is preliminary data.</text>
</comment>
<dbReference type="SUPFAM" id="SSF47413">
    <property type="entry name" value="lambda repressor-like DNA-binding domains"/>
    <property type="match status" value="1"/>
</dbReference>
<organism evidence="6 7">
    <name type="scientific">Luedemannella flava</name>
    <dbReference type="NCBI Taxonomy" id="349316"/>
    <lineage>
        <taxon>Bacteria</taxon>
        <taxon>Bacillati</taxon>
        <taxon>Actinomycetota</taxon>
        <taxon>Actinomycetes</taxon>
        <taxon>Micromonosporales</taxon>
        <taxon>Micromonosporaceae</taxon>
        <taxon>Luedemannella</taxon>
    </lineage>
</organism>
<gene>
    <name evidence="6" type="ORF">GCM10009682_03840</name>
</gene>
<sequence length="335" mass="36127">MSNYLNRPNSVAAATRERIRGAIDELGFVRNAGAALMRSGRARTIGLVVLDVANPFFTELARGAEEVAREHELLVILCNSDEDREKEERYLEVLEEQRVLGVLISAVDNGTSKIDWLRQRNTSVVLVESARANYCSVRADDIAGGELAAQHLISLGHRSLVFATASLTVRQYQERLAGVHRAMARHGLPPEALTVIEQGVKGNTSDGRLIGDRLLATGTLPGTGIVCGNDLVALGLTAVLLRAGVRIPHDVSVVGYDDIELAEQSALALTTIAQPKQNMGRTATQLLIEEAQNSKRHAHQQIVFQPELVVRESTGPAPAASPPTRARRTATASST</sequence>
<dbReference type="CDD" id="cd01392">
    <property type="entry name" value="HTH_LacI"/>
    <property type="match status" value="1"/>
</dbReference>
<evidence type="ECO:0000313" key="6">
    <source>
        <dbReference type="EMBL" id="GAA1784924.1"/>
    </source>
</evidence>
<dbReference type="Gene3D" id="3.40.50.2300">
    <property type="match status" value="2"/>
</dbReference>
<protein>
    <submittedName>
        <fullName evidence="6">LacI family DNA-binding transcriptional regulator</fullName>
    </submittedName>
</protein>
<dbReference type="PANTHER" id="PTHR30146">
    <property type="entry name" value="LACI-RELATED TRANSCRIPTIONAL REPRESSOR"/>
    <property type="match status" value="1"/>
</dbReference>
<dbReference type="Gene3D" id="1.10.260.40">
    <property type="entry name" value="lambda repressor-like DNA-binding domains"/>
    <property type="match status" value="1"/>
</dbReference>
<evidence type="ECO:0000256" key="2">
    <source>
        <dbReference type="ARBA" id="ARBA00023125"/>
    </source>
</evidence>
<dbReference type="InterPro" id="IPR028082">
    <property type="entry name" value="Peripla_BP_I"/>
</dbReference>
<dbReference type="Pfam" id="PF13377">
    <property type="entry name" value="Peripla_BP_3"/>
    <property type="match status" value="1"/>
</dbReference>
<dbReference type="CDD" id="cd06293">
    <property type="entry name" value="PBP1_LacI-like"/>
    <property type="match status" value="1"/>
</dbReference>